<keyword evidence="3" id="KW-1185">Reference proteome</keyword>
<protein>
    <recommendedName>
        <fullName evidence="4">Apolipoprotein N-acyltransferase</fullName>
    </recommendedName>
</protein>
<dbReference type="RefSeq" id="WP_224609523.1">
    <property type="nucleotide sequence ID" value="NZ_JAIQXV010000011.1"/>
</dbReference>
<organism evidence="2 3">
    <name type="scientific">Deinococcus multiflagellatus</name>
    <dbReference type="NCBI Taxonomy" id="1656887"/>
    <lineage>
        <taxon>Bacteria</taxon>
        <taxon>Thermotogati</taxon>
        <taxon>Deinococcota</taxon>
        <taxon>Deinococci</taxon>
        <taxon>Deinococcales</taxon>
        <taxon>Deinococcaceae</taxon>
        <taxon>Deinococcus</taxon>
    </lineage>
</organism>
<evidence type="ECO:0000313" key="3">
    <source>
        <dbReference type="Proteomes" id="UP001596317"/>
    </source>
</evidence>
<proteinExistence type="predicted"/>
<feature type="transmembrane region" description="Helical" evidence="1">
    <location>
        <begin position="35"/>
        <end position="55"/>
    </location>
</feature>
<feature type="transmembrane region" description="Helical" evidence="1">
    <location>
        <begin position="6"/>
        <end position="23"/>
    </location>
</feature>
<gene>
    <name evidence="2" type="ORF">ACFP90_08010</name>
</gene>
<comment type="caution">
    <text evidence="2">The sequence shown here is derived from an EMBL/GenBank/DDBJ whole genome shotgun (WGS) entry which is preliminary data.</text>
</comment>
<keyword evidence="1" id="KW-1133">Transmembrane helix</keyword>
<dbReference type="Proteomes" id="UP001596317">
    <property type="component" value="Unassembled WGS sequence"/>
</dbReference>
<keyword evidence="1" id="KW-0812">Transmembrane</keyword>
<name>A0ABW1ZLB5_9DEIO</name>
<evidence type="ECO:0000256" key="1">
    <source>
        <dbReference type="SAM" id="Phobius"/>
    </source>
</evidence>
<keyword evidence="1" id="KW-0472">Membrane</keyword>
<dbReference type="EMBL" id="JBHSWB010000001">
    <property type="protein sequence ID" value="MFC6660307.1"/>
    <property type="molecule type" value="Genomic_DNA"/>
</dbReference>
<sequence length="118" mass="12634">MLAPWSGLVLLVVCPLLGLWALWRRRWWLGASAGAACFTALAYPALLLGGPHGWWWTRLYWFEPNGGFPGGLGSAPTLLPALVGLSAGLALVALWRERVALATVPLVGSVLAAIQFWG</sequence>
<evidence type="ECO:0000313" key="2">
    <source>
        <dbReference type="EMBL" id="MFC6660307.1"/>
    </source>
</evidence>
<accession>A0ABW1ZLB5</accession>
<reference evidence="3" key="1">
    <citation type="journal article" date="2019" name="Int. J. Syst. Evol. Microbiol.">
        <title>The Global Catalogue of Microorganisms (GCM) 10K type strain sequencing project: providing services to taxonomists for standard genome sequencing and annotation.</title>
        <authorList>
            <consortium name="The Broad Institute Genomics Platform"/>
            <consortium name="The Broad Institute Genome Sequencing Center for Infectious Disease"/>
            <person name="Wu L."/>
            <person name="Ma J."/>
        </authorList>
    </citation>
    <scope>NUCLEOTIDE SEQUENCE [LARGE SCALE GENOMIC DNA]</scope>
    <source>
        <strain evidence="3">CCUG 63830</strain>
    </source>
</reference>
<feature type="transmembrane region" description="Helical" evidence="1">
    <location>
        <begin position="99"/>
        <end position="117"/>
    </location>
</feature>
<evidence type="ECO:0008006" key="4">
    <source>
        <dbReference type="Google" id="ProtNLM"/>
    </source>
</evidence>
<feature type="transmembrane region" description="Helical" evidence="1">
    <location>
        <begin position="75"/>
        <end position="94"/>
    </location>
</feature>